<dbReference type="PANTHER" id="PTHR47934">
    <property type="entry name" value="PENTATRICOPEPTIDE REPEAT-CONTAINING PROTEIN PET309, MITOCHONDRIAL"/>
    <property type="match status" value="1"/>
</dbReference>
<dbReference type="InterPro" id="IPR011990">
    <property type="entry name" value="TPR-like_helical_dom_sf"/>
</dbReference>
<reference evidence="4" key="1">
    <citation type="submission" date="2021-01" db="EMBL/GenBank/DDBJ databases">
        <authorList>
            <person name="Corre E."/>
            <person name="Pelletier E."/>
            <person name="Niang G."/>
            <person name="Scheremetjew M."/>
            <person name="Finn R."/>
            <person name="Kale V."/>
            <person name="Holt S."/>
            <person name="Cochrane G."/>
            <person name="Meng A."/>
            <person name="Brown T."/>
            <person name="Cohen L."/>
        </authorList>
    </citation>
    <scope>NUCLEOTIDE SEQUENCE</scope>
    <source>
        <strain evidence="4">WS</strain>
    </source>
</reference>
<evidence type="ECO:0000256" key="2">
    <source>
        <dbReference type="PROSITE-ProRule" id="PRU00708"/>
    </source>
</evidence>
<evidence type="ECO:0000256" key="1">
    <source>
        <dbReference type="ARBA" id="ARBA00022737"/>
    </source>
</evidence>
<sequence length="721" mass="85354">MPCSSRHHRASKCSLSTLHSMSNLFSSHRQLRVRMQHHHHHWINQNQMLYSRHQQKRFYSSDYTESPTLQMQKTQKEQPKTFEVVHEHEYHDDYDTHHHHQDDIPAPQHRKMVSKLYSNQLLSQSSIKVKKSVLLTHEDDHFFGSVTKAHEQQKFDQLQYRKKERRHKRKATEAKTKIKGSDLVFEKKDNIYTDAVFLPDIEKKQYYNVKKGRIMSHQQKENIMVRETRDGYLDIFDKEDPHYWGLTLQVMNDVEDLIFDDRQWMRDQKVGKDPLEYMIKQKWDFNIVNFTRVLFILAVQGRKQDCQKFFEQTQQEYRVVPDTFTYSAVMQACALQGDFASCNKYLHQIVETHGLVPSVHNYGCVVQSYIKANKLDEAIHVVEMLREHDIPTDVVMHTMLLQGFIKDGQLTRAWKHFQFMQTRYAIMPDSVCYNVMMNAAAVGGEVEKAISMYYQFEPRGLFPDSTTFNTLIKACSKRLSHRKQSFEFADQMEKQGFRPNIYTLNSLILACAKDGNVERGYKVLEKMRFYDIKPNEYTYNVMFFGFAQNQKIDPTRQSQNIVNAQSLLDQMHQSELQVSTATINSFLQVFTNAADKHMEAIHNFRTKYVKFGVPHDSHSYGNLIYMFAKLGRVDRCIEYLEEMIQLDMKPLYDSYKHIAFAFVRQGEHDKAHDMLRRMHSESNYLMAPVDIRFFQKCLLKTTNKYKELKVQRSEKALLELD</sequence>
<dbReference type="Pfam" id="PF01535">
    <property type="entry name" value="PPR"/>
    <property type="match status" value="2"/>
</dbReference>
<feature type="repeat" description="PPR" evidence="2">
    <location>
        <begin position="616"/>
        <end position="650"/>
    </location>
</feature>
<name>A0A7S1KT76_9EUKA</name>
<feature type="repeat" description="PPR" evidence="2">
    <location>
        <begin position="464"/>
        <end position="499"/>
    </location>
</feature>
<dbReference type="Gene3D" id="1.25.40.10">
    <property type="entry name" value="Tetratricopeptide repeat domain"/>
    <property type="match status" value="4"/>
</dbReference>
<dbReference type="InterPro" id="IPR033443">
    <property type="entry name" value="PROP1-like_PPR_dom"/>
</dbReference>
<dbReference type="InterPro" id="IPR002885">
    <property type="entry name" value="PPR_rpt"/>
</dbReference>
<protein>
    <recommendedName>
        <fullName evidence="3">PROP1-like PPR domain-containing protein</fullName>
    </recommendedName>
</protein>
<dbReference type="Pfam" id="PF17177">
    <property type="entry name" value="PPR_long"/>
    <property type="match status" value="1"/>
</dbReference>
<evidence type="ECO:0000313" key="4">
    <source>
        <dbReference type="EMBL" id="CAD9085112.1"/>
    </source>
</evidence>
<accession>A0A7S1KT76</accession>
<feature type="repeat" description="PPR" evidence="2">
    <location>
        <begin position="429"/>
        <end position="463"/>
    </location>
</feature>
<dbReference type="InterPro" id="IPR051114">
    <property type="entry name" value="Mito_RNA_Proc_CCM1"/>
</dbReference>
<feature type="repeat" description="PPR" evidence="2">
    <location>
        <begin position="358"/>
        <end position="392"/>
    </location>
</feature>
<keyword evidence="1" id="KW-0677">Repeat</keyword>
<organism evidence="4">
    <name type="scientific">Percolomonas cosmopolitus</name>
    <dbReference type="NCBI Taxonomy" id="63605"/>
    <lineage>
        <taxon>Eukaryota</taxon>
        <taxon>Discoba</taxon>
        <taxon>Heterolobosea</taxon>
        <taxon>Tetramitia</taxon>
        <taxon>Eutetramitia</taxon>
        <taxon>Percolomonadidae</taxon>
        <taxon>Percolomonas</taxon>
    </lineage>
</organism>
<dbReference type="GO" id="GO:0006396">
    <property type="term" value="P:RNA processing"/>
    <property type="evidence" value="ECO:0007669"/>
    <property type="project" value="TreeGrafter"/>
</dbReference>
<dbReference type="GO" id="GO:0003729">
    <property type="term" value="F:mRNA binding"/>
    <property type="evidence" value="ECO:0007669"/>
    <property type="project" value="TreeGrafter"/>
</dbReference>
<gene>
    <name evidence="4" type="ORF">PCOS0759_LOCUS8366</name>
</gene>
<evidence type="ECO:0000259" key="3">
    <source>
        <dbReference type="Pfam" id="PF17177"/>
    </source>
</evidence>
<feature type="domain" description="PROP1-like PPR" evidence="3">
    <location>
        <begin position="305"/>
        <end position="416"/>
    </location>
</feature>
<proteinExistence type="predicted"/>
<dbReference type="EMBL" id="HBGD01010202">
    <property type="protein sequence ID" value="CAD9085112.1"/>
    <property type="molecule type" value="Transcribed_RNA"/>
</dbReference>
<dbReference type="GO" id="GO:0005739">
    <property type="term" value="C:mitochondrion"/>
    <property type="evidence" value="ECO:0007669"/>
    <property type="project" value="TreeGrafter"/>
</dbReference>
<dbReference type="GO" id="GO:0007005">
    <property type="term" value="P:mitochondrion organization"/>
    <property type="evidence" value="ECO:0007669"/>
    <property type="project" value="TreeGrafter"/>
</dbReference>
<feature type="repeat" description="PPR" evidence="2">
    <location>
        <begin position="500"/>
        <end position="534"/>
    </location>
</feature>
<dbReference type="SUPFAM" id="SSF48452">
    <property type="entry name" value="TPR-like"/>
    <property type="match status" value="1"/>
</dbReference>
<dbReference type="PANTHER" id="PTHR47934:SF6">
    <property type="entry name" value="MITOCHONDRIAL GROUP I INTRON SPLICING FACTOR CCM1-RELATED"/>
    <property type="match status" value="1"/>
</dbReference>
<dbReference type="PROSITE" id="PS51375">
    <property type="entry name" value="PPR"/>
    <property type="match status" value="5"/>
</dbReference>
<dbReference type="Pfam" id="PF13041">
    <property type="entry name" value="PPR_2"/>
    <property type="match status" value="2"/>
</dbReference>
<dbReference type="NCBIfam" id="TIGR00756">
    <property type="entry name" value="PPR"/>
    <property type="match status" value="3"/>
</dbReference>
<dbReference type="AlphaFoldDB" id="A0A7S1KT76"/>